<dbReference type="KEGG" id="cprv:CYPRO_2207"/>
<accession>A0A345ULV3</accession>
<proteinExistence type="predicted"/>
<name>A0A345ULV3_9BACT</name>
<reference evidence="1 2" key="1">
    <citation type="submission" date="2018-03" db="EMBL/GenBank/DDBJ databases">
        <title>Phenotypic and genomic properties of Cyclonatronum proteinivorum gen. nov., sp. nov., a haloalkaliphilic bacteroidete from soda lakes possessing Na+-translocating rhodopsin.</title>
        <authorList>
            <person name="Toshchakov S.V."/>
            <person name="Korzhenkov A."/>
            <person name="Samarov N.I."/>
            <person name="Kublanov I.V."/>
            <person name="Muntyan M.S."/>
            <person name="Sorokin D.Y."/>
        </authorList>
    </citation>
    <scope>NUCLEOTIDE SEQUENCE [LARGE SCALE GENOMIC DNA]</scope>
    <source>
        <strain evidence="1 2">Omega</strain>
    </source>
</reference>
<evidence type="ECO:0000313" key="1">
    <source>
        <dbReference type="EMBL" id="AXJ01455.1"/>
    </source>
</evidence>
<dbReference type="AlphaFoldDB" id="A0A345ULV3"/>
<protein>
    <submittedName>
        <fullName evidence="1">Uncharacterized protein</fullName>
    </submittedName>
</protein>
<keyword evidence="2" id="KW-1185">Reference proteome</keyword>
<gene>
    <name evidence="1" type="ORF">CYPRO_2207</name>
</gene>
<organism evidence="1 2">
    <name type="scientific">Cyclonatronum proteinivorum</name>
    <dbReference type="NCBI Taxonomy" id="1457365"/>
    <lineage>
        <taxon>Bacteria</taxon>
        <taxon>Pseudomonadati</taxon>
        <taxon>Balneolota</taxon>
        <taxon>Balneolia</taxon>
        <taxon>Balneolales</taxon>
        <taxon>Cyclonatronaceae</taxon>
        <taxon>Cyclonatronum</taxon>
    </lineage>
</organism>
<dbReference type="EMBL" id="CP027806">
    <property type="protein sequence ID" value="AXJ01455.1"/>
    <property type="molecule type" value="Genomic_DNA"/>
</dbReference>
<evidence type="ECO:0000313" key="2">
    <source>
        <dbReference type="Proteomes" id="UP000254808"/>
    </source>
</evidence>
<sequence length="187" mass="20911">MTEGYIKKKVISNSRAWQGCNQSPGKTTCTDSPSKLRVRDPFQRTCPDMDQRCGALLCEILRLRCASLRMTVSPRVKRRGRPRRGFGKCPCHPERSRSAAKAESKDLVIRFRVMHKLEKIRRAICPGSYSADGDPSHAALIGFELELIFLTSICSCQMISVRDDPAGVWVRMISVAGISFTGHLKVV</sequence>
<dbReference type="Proteomes" id="UP000254808">
    <property type="component" value="Chromosome"/>
</dbReference>